<reference evidence="3" key="1">
    <citation type="submission" date="2016-03" db="EMBL/GenBank/DDBJ databases">
        <title>Complete genome sequence of the type strain Actinoalloteichus hymeniacidonis DSM 45092.</title>
        <authorList>
            <person name="Schaffert L."/>
            <person name="Albersmeier A."/>
            <person name="Winkler A."/>
            <person name="Kalinowski J."/>
            <person name="Zotchev S."/>
            <person name="Ruckert C."/>
        </authorList>
    </citation>
    <scope>NUCLEOTIDE SEQUENCE [LARGE SCALE GENOMIC DNA]</scope>
    <source>
        <strain evidence="3">HPA177(T) (DSM 45092(T))</strain>
    </source>
</reference>
<sequence>MVTDHQANVERLLGEYRRSREQLGEVHRRLAEISETVTSPDSSVAVTVGHRGIVQRVWIADHAYRRYRPADLAVLVTHTIQVASASVAAVSARVASEVLAPGEAAGRQAPNNGRSEDFGQQSVRQAPSW</sequence>
<evidence type="ECO:0008006" key="4">
    <source>
        <dbReference type="Google" id="ProtNLM"/>
    </source>
</evidence>
<dbReference type="InterPro" id="IPR004401">
    <property type="entry name" value="YbaB/EbfC"/>
</dbReference>
<dbReference type="Gene3D" id="3.30.1310.10">
    <property type="entry name" value="Nucleoid-associated protein YbaB-like domain"/>
    <property type="match status" value="1"/>
</dbReference>
<dbReference type="Pfam" id="PF02575">
    <property type="entry name" value="YbaB_DNA_bd"/>
    <property type="match status" value="1"/>
</dbReference>
<proteinExistence type="predicted"/>
<dbReference type="AlphaFoldDB" id="A0AAC9HTU4"/>
<feature type="region of interest" description="Disordered" evidence="1">
    <location>
        <begin position="102"/>
        <end position="129"/>
    </location>
</feature>
<evidence type="ECO:0000313" key="3">
    <source>
        <dbReference type="Proteomes" id="UP000095210"/>
    </source>
</evidence>
<evidence type="ECO:0000256" key="1">
    <source>
        <dbReference type="SAM" id="MobiDB-lite"/>
    </source>
</evidence>
<dbReference type="KEGG" id="ahm:TL08_23585"/>
<dbReference type="Proteomes" id="UP000095210">
    <property type="component" value="Chromosome"/>
</dbReference>
<keyword evidence="3" id="KW-1185">Reference proteome</keyword>
<evidence type="ECO:0000313" key="2">
    <source>
        <dbReference type="EMBL" id="AOS65497.1"/>
    </source>
</evidence>
<accession>A0AAC9HTU4</accession>
<dbReference type="GO" id="GO:0003677">
    <property type="term" value="F:DNA binding"/>
    <property type="evidence" value="ECO:0007669"/>
    <property type="project" value="InterPro"/>
</dbReference>
<feature type="compositionally biased region" description="Polar residues" evidence="1">
    <location>
        <begin position="109"/>
        <end position="129"/>
    </location>
</feature>
<protein>
    <recommendedName>
        <fullName evidence="4">YbaB/EbfC DNA-binding family protein</fullName>
    </recommendedName>
</protein>
<dbReference type="InterPro" id="IPR036894">
    <property type="entry name" value="YbaB-like_sf"/>
</dbReference>
<dbReference type="EMBL" id="CP014859">
    <property type="protein sequence ID" value="AOS65497.1"/>
    <property type="molecule type" value="Genomic_DNA"/>
</dbReference>
<name>A0AAC9HTU4_9PSEU</name>
<organism evidence="2 3">
    <name type="scientific">Actinoalloteichus hymeniacidonis</name>
    <dbReference type="NCBI Taxonomy" id="340345"/>
    <lineage>
        <taxon>Bacteria</taxon>
        <taxon>Bacillati</taxon>
        <taxon>Actinomycetota</taxon>
        <taxon>Actinomycetes</taxon>
        <taxon>Pseudonocardiales</taxon>
        <taxon>Pseudonocardiaceae</taxon>
        <taxon>Actinoalloteichus</taxon>
    </lineage>
</organism>
<gene>
    <name evidence="2" type="ORF">TL08_23585</name>
</gene>